<keyword evidence="7" id="KW-1185">Reference proteome</keyword>
<feature type="chain" id="PRO_5018055419" evidence="5">
    <location>
        <begin position="29"/>
        <end position="351"/>
    </location>
</feature>
<protein>
    <submittedName>
        <fullName evidence="6">Peptidase</fullName>
    </submittedName>
</protein>
<comment type="similarity">
    <text evidence="1">Belongs to the peptidase S51 family.</text>
</comment>
<dbReference type="InterPro" id="IPR029062">
    <property type="entry name" value="Class_I_gatase-like"/>
</dbReference>
<dbReference type="GO" id="GO:0006508">
    <property type="term" value="P:proteolysis"/>
    <property type="evidence" value="ECO:0007669"/>
    <property type="project" value="UniProtKB-KW"/>
</dbReference>
<sequence>MPKWSFPKMVASTVLSAGLLFSSIPVFAASAPYTFFTYGNTTDVSTSTTFGEVFMGGSTDVDQAFVWMSEKANGGDFLILRASGTDAYNSYIYDLAQTAGKPLNSVSTLIVKDLAKAGSNSFVIDKINNAEAIFFAGGNQADYVTFLKGSPALNALNSRIAQGIPFGGTSAGLAIQGEHSYDAIATKNKNLDSPAALANPYNSLISLTHDLITTPVNDHITTDSHFQQRDRMGRFLTFLARSIQDGYEAPDKAKGIAVNEQTALLVEQDGSATVAVQPGAPNPGVFMAKSNQAPSVCQSGTPLTYANISIYKLTEGSTFNLNTWSGSGGFSYQLDVNNGVVSSSTGSIYGN</sequence>
<keyword evidence="3" id="KW-0378">Hydrolase</keyword>
<dbReference type="InterPro" id="IPR005320">
    <property type="entry name" value="Peptidase_S51"/>
</dbReference>
<dbReference type="Gene3D" id="3.40.50.880">
    <property type="match status" value="1"/>
</dbReference>
<dbReference type="AlphaFoldDB" id="A0A3M8DVU5"/>
<evidence type="ECO:0000256" key="4">
    <source>
        <dbReference type="ARBA" id="ARBA00022825"/>
    </source>
</evidence>
<evidence type="ECO:0000256" key="2">
    <source>
        <dbReference type="ARBA" id="ARBA00022670"/>
    </source>
</evidence>
<dbReference type="OrthoDB" id="9799980at2"/>
<dbReference type="PANTHER" id="PTHR36175">
    <property type="entry name" value="CYANOPHYCINASE"/>
    <property type="match status" value="1"/>
</dbReference>
<feature type="signal peptide" evidence="5">
    <location>
        <begin position="1"/>
        <end position="28"/>
    </location>
</feature>
<dbReference type="EMBL" id="RHHQ01000004">
    <property type="protein sequence ID" value="RNB91605.1"/>
    <property type="molecule type" value="Genomic_DNA"/>
</dbReference>
<dbReference type="Pfam" id="PF03575">
    <property type="entry name" value="Peptidase_S51"/>
    <property type="match status" value="1"/>
</dbReference>
<accession>A0A3M8DVU5</accession>
<evidence type="ECO:0000313" key="6">
    <source>
        <dbReference type="EMBL" id="RNB91605.1"/>
    </source>
</evidence>
<dbReference type="SUPFAM" id="SSF52317">
    <property type="entry name" value="Class I glutamine amidotransferase-like"/>
    <property type="match status" value="1"/>
</dbReference>
<dbReference type="GO" id="GO:0008236">
    <property type="term" value="F:serine-type peptidase activity"/>
    <property type="evidence" value="ECO:0007669"/>
    <property type="project" value="UniProtKB-KW"/>
</dbReference>
<dbReference type="CDD" id="cd03145">
    <property type="entry name" value="GAT1_cyanophycinase"/>
    <property type="match status" value="1"/>
</dbReference>
<dbReference type="PANTHER" id="PTHR36175:SF1">
    <property type="entry name" value="CYANOPHYCINASE"/>
    <property type="match status" value="1"/>
</dbReference>
<evidence type="ECO:0000256" key="5">
    <source>
        <dbReference type="SAM" id="SignalP"/>
    </source>
</evidence>
<comment type="caution">
    <text evidence="6">The sequence shown here is derived from an EMBL/GenBank/DDBJ whole genome shotgun (WGS) entry which is preliminary data.</text>
</comment>
<organism evidence="6 7">
    <name type="scientific">Brevibacillus fluminis</name>
    <dbReference type="NCBI Taxonomy" id="511487"/>
    <lineage>
        <taxon>Bacteria</taxon>
        <taxon>Bacillati</taxon>
        <taxon>Bacillota</taxon>
        <taxon>Bacilli</taxon>
        <taxon>Bacillales</taxon>
        <taxon>Paenibacillaceae</taxon>
        <taxon>Brevibacillus</taxon>
    </lineage>
</organism>
<evidence type="ECO:0000313" key="7">
    <source>
        <dbReference type="Proteomes" id="UP000271031"/>
    </source>
</evidence>
<keyword evidence="4" id="KW-0720">Serine protease</keyword>
<reference evidence="6 7" key="1">
    <citation type="submission" date="2018-10" db="EMBL/GenBank/DDBJ databases">
        <title>Phylogenomics of Brevibacillus.</title>
        <authorList>
            <person name="Dunlap C."/>
        </authorList>
    </citation>
    <scope>NUCLEOTIDE SEQUENCE [LARGE SCALE GENOMIC DNA]</scope>
    <source>
        <strain evidence="6 7">JCM 15716</strain>
    </source>
</reference>
<evidence type="ECO:0000256" key="3">
    <source>
        <dbReference type="ARBA" id="ARBA00022801"/>
    </source>
</evidence>
<proteinExistence type="inferred from homology"/>
<evidence type="ECO:0000256" key="1">
    <source>
        <dbReference type="ARBA" id="ARBA00006534"/>
    </source>
</evidence>
<name>A0A3M8DVU5_9BACL</name>
<keyword evidence="2" id="KW-0645">Protease</keyword>
<keyword evidence="5" id="KW-0732">Signal</keyword>
<gene>
    <name evidence="6" type="ORF">EDM56_02255</name>
</gene>
<dbReference type="Proteomes" id="UP000271031">
    <property type="component" value="Unassembled WGS sequence"/>
</dbReference>